<name>A0AAV2TXN0_CALDB</name>
<protein>
    <submittedName>
        <fullName evidence="4">Uncharacterized protein</fullName>
    </submittedName>
</protein>
<gene>
    <name evidence="4" type="ORF">CDAUBV1_LOCUS17399</name>
</gene>
<evidence type="ECO:0000313" key="4">
    <source>
        <dbReference type="EMBL" id="CAL5142124.1"/>
    </source>
</evidence>
<dbReference type="PANTHER" id="PTHR24198:SF165">
    <property type="entry name" value="ANKYRIN REPEAT-CONTAINING PROTEIN-RELATED"/>
    <property type="match status" value="1"/>
</dbReference>
<dbReference type="Pfam" id="PF12796">
    <property type="entry name" value="Ank_2"/>
    <property type="match status" value="1"/>
</dbReference>
<dbReference type="SUPFAM" id="SSF48403">
    <property type="entry name" value="Ankyrin repeat"/>
    <property type="match status" value="1"/>
</dbReference>
<dbReference type="PROSITE" id="PS50297">
    <property type="entry name" value="ANK_REP_REGION"/>
    <property type="match status" value="1"/>
</dbReference>
<evidence type="ECO:0000256" key="2">
    <source>
        <dbReference type="ARBA" id="ARBA00023043"/>
    </source>
</evidence>
<evidence type="ECO:0000256" key="3">
    <source>
        <dbReference type="PROSITE-ProRule" id="PRU00023"/>
    </source>
</evidence>
<reference evidence="4" key="1">
    <citation type="submission" date="2024-06" db="EMBL/GenBank/DDBJ databases">
        <authorList>
            <person name="Liu X."/>
            <person name="Lenzi L."/>
            <person name="Haldenby T S."/>
            <person name="Uol C."/>
        </authorList>
    </citation>
    <scope>NUCLEOTIDE SEQUENCE</scope>
</reference>
<evidence type="ECO:0000256" key="1">
    <source>
        <dbReference type="ARBA" id="ARBA00022737"/>
    </source>
</evidence>
<organism evidence="4 5">
    <name type="scientific">Calicophoron daubneyi</name>
    <name type="common">Rumen fluke</name>
    <name type="synonym">Paramphistomum daubneyi</name>
    <dbReference type="NCBI Taxonomy" id="300641"/>
    <lineage>
        <taxon>Eukaryota</taxon>
        <taxon>Metazoa</taxon>
        <taxon>Spiralia</taxon>
        <taxon>Lophotrochozoa</taxon>
        <taxon>Platyhelminthes</taxon>
        <taxon>Trematoda</taxon>
        <taxon>Digenea</taxon>
        <taxon>Plagiorchiida</taxon>
        <taxon>Pronocephalata</taxon>
        <taxon>Paramphistomoidea</taxon>
        <taxon>Paramphistomidae</taxon>
        <taxon>Calicophoron</taxon>
    </lineage>
</organism>
<sequence>MASLSSIKEDEFDVTQLIIEGKTNCLSKRFLNFPDLMYQQNDRGDYPAHTACQYGRSDAVMLLNRLGCHLDEQYNSFGYLPIHTACQYCQVDCVVALWLCGADLNAVTQSDYLTPLHIVCQNGYAPIVRILLRYKVKTNAKDVYGYTPLMTAMIHGHQSVLDILYKPKQPALSRCGCIQFV</sequence>
<comment type="caution">
    <text evidence="4">The sequence shown here is derived from an EMBL/GenBank/DDBJ whole genome shotgun (WGS) entry which is preliminary data.</text>
</comment>
<dbReference type="SMART" id="SM00248">
    <property type="entry name" value="ANK"/>
    <property type="match status" value="4"/>
</dbReference>
<dbReference type="Proteomes" id="UP001497525">
    <property type="component" value="Unassembled WGS sequence"/>
</dbReference>
<dbReference type="AlphaFoldDB" id="A0AAV2TXN0"/>
<dbReference type="InterPro" id="IPR002110">
    <property type="entry name" value="Ankyrin_rpt"/>
</dbReference>
<dbReference type="PANTHER" id="PTHR24198">
    <property type="entry name" value="ANKYRIN REPEAT AND PROTEIN KINASE DOMAIN-CONTAINING PROTEIN"/>
    <property type="match status" value="1"/>
</dbReference>
<dbReference type="InterPro" id="IPR036770">
    <property type="entry name" value="Ankyrin_rpt-contain_sf"/>
</dbReference>
<feature type="repeat" description="ANK" evidence="3">
    <location>
        <begin position="111"/>
        <end position="143"/>
    </location>
</feature>
<dbReference type="PROSITE" id="PS50088">
    <property type="entry name" value="ANK_REPEAT"/>
    <property type="match status" value="1"/>
</dbReference>
<evidence type="ECO:0000313" key="5">
    <source>
        <dbReference type="Proteomes" id="UP001497525"/>
    </source>
</evidence>
<dbReference type="Gene3D" id="1.25.40.20">
    <property type="entry name" value="Ankyrin repeat-containing domain"/>
    <property type="match status" value="1"/>
</dbReference>
<proteinExistence type="predicted"/>
<keyword evidence="2 3" id="KW-0040">ANK repeat</keyword>
<dbReference type="EMBL" id="CAXLJL010000956">
    <property type="protein sequence ID" value="CAL5142124.1"/>
    <property type="molecule type" value="Genomic_DNA"/>
</dbReference>
<keyword evidence="1" id="KW-0677">Repeat</keyword>
<accession>A0AAV2TXN0</accession>